<feature type="domain" description="Ketoreductase" evidence="5">
    <location>
        <begin position="3"/>
        <end position="178"/>
    </location>
</feature>
<dbReference type="RefSeq" id="WP_109606334.1">
    <property type="nucleotide sequence ID" value="NZ_QGHA01000001.1"/>
</dbReference>
<keyword evidence="2" id="KW-0560">Oxidoreductase</keyword>
<dbReference type="InterPro" id="IPR002347">
    <property type="entry name" value="SDR_fam"/>
</dbReference>
<evidence type="ECO:0000259" key="5">
    <source>
        <dbReference type="SMART" id="SM00822"/>
    </source>
</evidence>
<dbReference type="Gene3D" id="3.40.50.720">
    <property type="entry name" value="NAD(P)-binding Rossmann-like Domain"/>
    <property type="match status" value="1"/>
</dbReference>
<evidence type="ECO:0000313" key="7">
    <source>
        <dbReference type="Proteomes" id="UP000245678"/>
    </source>
</evidence>
<accession>A0A316HPN6</accession>
<dbReference type="PRINTS" id="PR00080">
    <property type="entry name" value="SDRFAMILY"/>
</dbReference>
<dbReference type="SUPFAM" id="SSF51735">
    <property type="entry name" value="NAD(P)-binding Rossmann-fold domains"/>
    <property type="match status" value="1"/>
</dbReference>
<reference evidence="6 7" key="1">
    <citation type="submission" date="2018-05" db="EMBL/GenBank/DDBJ databases">
        <title>Genomic Encyclopedia of Archaeal and Bacterial Type Strains, Phase II (KMG-II): from individual species to whole genera.</title>
        <authorList>
            <person name="Goeker M."/>
        </authorList>
    </citation>
    <scope>NUCLEOTIDE SEQUENCE [LARGE SCALE GENOMIC DNA]</scope>
    <source>
        <strain evidence="6 7">DSM 19975</strain>
    </source>
</reference>
<proteinExistence type="inferred from homology"/>
<gene>
    <name evidence="6" type="ORF">LX99_00659</name>
</gene>
<dbReference type="PANTHER" id="PTHR44169">
    <property type="entry name" value="NADPH-DEPENDENT 1-ACYLDIHYDROXYACETONE PHOSPHATE REDUCTASE"/>
    <property type="match status" value="1"/>
</dbReference>
<evidence type="ECO:0000313" key="6">
    <source>
        <dbReference type="EMBL" id="PWK80195.1"/>
    </source>
</evidence>
<evidence type="ECO:0000256" key="4">
    <source>
        <dbReference type="SAM" id="SignalP"/>
    </source>
</evidence>
<evidence type="ECO:0000256" key="2">
    <source>
        <dbReference type="ARBA" id="ARBA00023002"/>
    </source>
</evidence>
<organism evidence="6 7">
    <name type="scientific">Mucilaginibacter oryzae</name>
    <dbReference type="NCBI Taxonomy" id="468058"/>
    <lineage>
        <taxon>Bacteria</taxon>
        <taxon>Pseudomonadati</taxon>
        <taxon>Bacteroidota</taxon>
        <taxon>Sphingobacteriia</taxon>
        <taxon>Sphingobacteriales</taxon>
        <taxon>Sphingobacteriaceae</taxon>
        <taxon>Mucilaginibacter</taxon>
    </lineage>
</organism>
<comment type="caution">
    <text evidence="6">The sequence shown here is derived from an EMBL/GenBank/DDBJ whole genome shotgun (WGS) entry which is preliminary data.</text>
</comment>
<dbReference type="InterPro" id="IPR036291">
    <property type="entry name" value="NAD(P)-bd_dom_sf"/>
</dbReference>
<feature type="signal peptide" evidence="4">
    <location>
        <begin position="1"/>
        <end position="19"/>
    </location>
</feature>
<dbReference type="InterPro" id="IPR020904">
    <property type="entry name" value="Sc_DH/Rdtase_CS"/>
</dbReference>
<keyword evidence="7" id="KW-1185">Reference proteome</keyword>
<dbReference type="CDD" id="cd05374">
    <property type="entry name" value="17beta-HSD-like_SDR_c"/>
    <property type="match status" value="1"/>
</dbReference>
<dbReference type="InterPro" id="IPR057326">
    <property type="entry name" value="KR_dom"/>
</dbReference>
<name>A0A316HPN6_9SPHI</name>
<evidence type="ECO:0000256" key="3">
    <source>
        <dbReference type="RuleBase" id="RU000363"/>
    </source>
</evidence>
<dbReference type="SMART" id="SM00822">
    <property type="entry name" value="PKS_KR"/>
    <property type="match status" value="1"/>
</dbReference>
<dbReference type="GO" id="GO:0016491">
    <property type="term" value="F:oxidoreductase activity"/>
    <property type="evidence" value="ECO:0007669"/>
    <property type="project" value="UniProtKB-KW"/>
</dbReference>
<dbReference type="PROSITE" id="PS00061">
    <property type="entry name" value="ADH_SHORT"/>
    <property type="match status" value="1"/>
</dbReference>
<evidence type="ECO:0000256" key="1">
    <source>
        <dbReference type="ARBA" id="ARBA00006484"/>
    </source>
</evidence>
<comment type="similarity">
    <text evidence="1 3">Belongs to the short-chain dehydrogenases/reductases (SDR) family.</text>
</comment>
<protein>
    <submittedName>
        <fullName evidence="6">Short-subunit dehydrogenase</fullName>
    </submittedName>
</protein>
<keyword evidence="4" id="KW-0732">Signal</keyword>
<dbReference type="Proteomes" id="UP000245678">
    <property type="component" value="Unassembled WGS sequence"/>
</dbReference>
<feature type="chain" id="PRO_5016262335" evidence="4">
    <location>
        <begin position="20"/>
        <end position="269"/>
    </location>
</feature>
<dbReference type="AlphaFoldDB" id="A0A316HPN6"/>
<dbReference type="PROSITE" id="PS51257">
    <property type="entry name" value="PROKAR_LIPOPROTEIN"/>
    <property type="match status" value="1"/>
</dbReference>
<dbReference type="EMBL" id="QGHA01000001">
    <property type="protein sequence ID" value="PWK80195.1"/>
    <property type="molecule type" value="Genomic_DNA"/>
</dbReference>
<dbReference type="Pfam" id="PF00106">
    <property type="entry name" value="adh_short"/>
    <property type="match status" value="1"/>
</dbReference>
<dbReference type="PRINTS" id="PR00081">
    <property type="entry name" value="GDHRDH"/>
</dbReference>
<sequence>MKKVILVTGASSGIGLACANALHAAGHTVYGSSRDLSRMTSVAFKPVQLDVTDDASVKAAIDTIVKAEGKIDVLVNNAGNGVTGPAYAMPVESAKQQFEVNFFGVIRVSSAVLPSMIEKGQGLIVNISSLAGLFGLPYQGMYSASKYAIEGYSQSLRMELRNTGVKVTLLNPGDFKSDFSQNRAKVKFPIKNDKLEAEYNAAVAAMEKDESIAPSPESLANKLVSIVGSSSPKHRYLVGQVGQTIVPTLKAILPGGLFEKLMNDHYGIK</sequence>
<dbReference type="PANTHER" id="PTHR44169:SF6">
    <property type="entry name" value="NADPH-DEPENDENT 1-ACYLDIHYDROXYACETONE PHOSPHATE REDUCTASE"/>
    <property type="match status" value="1"/>
</dbReference>